<name>A0AAV2RCY8_MEGNR</name>
<dbReference type="PANTHER" id="PTHR33099">
    <property type="entry name" value="FE2OG DIOXYGENASE DOMAIN-CONTAINING PROTEIN"/>
    <property type="match status" value="1"/>
</dbReference>
<comment type="caution">
    <text evidence="2">The sequence shown here is derived from an EMBL/GenBank/DDBJ whole genome shotgun (WGS) entry which is preliminary data.</text>
</comment>
<organism evidence="2 3">
    <name type="scientific">Meganyctiphanes norvegica</name>
    <name type="common">Northern krill</name>
    <name type="synonym">Thysanopoda norvegica</name>
    <dbReference type="NCBI Taxonomy" id="48144"/>
    <lineage>
        <taxon>Eukaryota</taxon>
        <taxon>Metazoa</taxon>
        <taxon>Ecdysozoa</taxon>
        <taxon>Arthropoda</taxon>
        <taxon>Crustacea</taxon>
        <taxon>Multicrustacea</taxon>
        <taxon>Malacostraca</taxon>
        <taxon>Eumalacostraca</taxon>
        <taxon>Eucarida</taxon>
        <taxon>Euphausiacea</taxon>
        <taxon>Euphausiidae</taxon>
        <taxon>Meganyctiphanes</taxon>
    </lineage>
</organism>
<dbReference type="Proteomes" id="UP001497623">
    <property type="component" value="Unassembled WGS sequence"/>
</dbReference>
<dbReference type="Gene3D" id="2.60.120.620">
    <property type="entry name" value="q2cbj1_9rhob like domain"/>
    <property type="match status" value="1"/>
</dbReference>
<evidence type="ECO:0000313" key="2">
    <source>
        <dbReference type="EMBL" id="CAL4121567.1"/>
    </source>
</evidence>
<dbReference type="PANTHER" id="PTHR33099:SF7">
    <property type="entry name" value="MYND-TYPE DOMAIN-CONTAINING PROTEIN"/>
    <property type="match status" value="1"/>
</dbReference>
<gene>
    <name evidence="2" type="ORF">MNOR_LOCUS22481</name>
</gene>
<evidence type="ECO:0000259" key="1">
    <source>
        <dbReference type="PROSITE" id="PS51471"/>
    </source>
</evidence>
<dbReference type="PROSITE" id="PS51471">
    <property type="entry name" value="FE2OG_OXY"/>
    <property type="match status" value="1"/>
</dbReference>
<feature type="domain" description="Fe2OG dioxygenase" evidence="1">
    <location>
        <begin position="292"/>
        <end position="394"/>
    </location>
</feature>
<evidence type="ECO:0000313" key="3">
    <source>
        <dbReference type="Proteomes" id="UP001497623"/>
    </source>
</evidence>
<protein>
    <recommendedName>
        <fullName evidence="1">Fe2OG dioxygenase domain-containing protein</fullName>
    </recommendedName>
</protein>
<reference evidence="2 3" key="1">
    <citation type="submission" date="2024-05" db="EMBL/GenBank/DDBJ databases">
        <authorList>
            <person name="Wallberg A."/>
        </authorList>
    </citation>
    <scope>NUCLEOTIDE SEQUENCE [LARGE SCALE GENOMIC DNA]</scope>
</reference>
<accession>A0AAV2RCY8</accession>
<dbReference type="AlphaFoldDB" id="A0AAV2RCY8"/>
<dbReference type="InterPro" id="IPR005123">
    <property type="entry name" value="Oxoglu/Fe-dep_dioxygenase_dom"/>
</dbReference>
<sequence length="829" mass="94573">MSESLSKDECGDSFSEGISDCNIENVMKEGQVKQETLENDCMMEEVKKEFDEGKNKNRESNMNLQVKEEPDQINYAYKSVQKVMKGDIKMMVKEEKKEPVQFEDIEMKVKEDKPVLCEVVEMKVKEEIKTNEQIKNEPDITSKIIESNHINDLNSSIGGLKTKNSHENKFEEKGSVSTYIDDIRDSILLVARPGTFAYGGVLEKAALQLSVEGVGRVKLPLSFKQGEILKSKCMAAPFGRGSETLVSKSVRDAWQVDAKDVTLDKKFKKLIKEQIADIIPTLMGESYTECHQVTSELYKLVYYEKGGHFVAHRDTEKAPGMFATLVIQLPADHMGGSLIVRHKGKTKVFDFQDDSINKYYFTAFFADCEHELKEVTAGQRLVLIYNLLNKNPHSTFNPHKEDNIKSNNNQNFMSIMRNSVQKWKADNKGPRYLALKLDHLYTNANTSFKKLKGKDKIIADALCSCEDIKVYLATINKNSMHWGGYARPKPKPKPIDDDTPDIWYSLDDWLGVNNNEPPFGERNLDTNEMLLKEEIFLKDDKRCGSDYEYTGNEGCTINYFYKKKVLVFFPKSYEIFISCEKNFNSELDNCKKLSESSMDDALDRLKGILLYIEKRKSGTSFDLKRYDSIATIFEIMVKYEHTIICQANTFILTLSKPFAYSTDEKVGLPNTNSAVALANLINKVSWNSLGNSVLQLMKECATSHSESCTQLVSSLFSFGHVEPAISIVELVAPQIIAQNDDLRSRRSIAAWSVFLASHDVFSTHFDVFVKQISQMKDDALNKIIEQMYKSQNLQEIDQYRIKKCFQTFLRILQNNVCHSIPGNFICRQI</sequence>
<proteinExistence type="predicted"/>
<keyword evidence="3" id="KW-1185">Reference proteome</keyword>
<dbReference type="EMBL" id="CAXKWB010018967">
    <property type="protein sequence ID" value="CAL4121567.1"/>
    <property type="molecule type" value="Genomic_DNA"/>
</dbReference>